<feature type="compositionally biased region" description="Basic residues" evidence="1">
    <location>
        <begin position="171"/>
        <end position="184"/>
    </location>
</feature>
<reference evidence="2" key="2">
    <citation type="submission" date="2025-08" db="UniProtKB">
        <authorList>
            <consortium name="EnsemblFungi"/>
        </authorList>
    </citation>
    <scope>IDENTIFICATION</scope>
    <source>
        <strain evidence="2">4287 / CBS 123668 / FGSC 9935 / NRRL 34936</strain>
    </source>
</reference>
<sequence>MSASPEPFTLFHKFPPELKLEILNFCSRNDLVCLSLTGPDMRNLVTPLIPSKPNLTWVDQLGPTPDVPSECRDPYHNNIPRRPGCDGAREQQVIYFPTGHRFRRHEYRGCKVCYRCRMYPTDHPVCNVSYCKKHCACISCPLFMRLRGWMGDRKYCAECNQFTTRTKRNNGRCTHGRRKVRKTPNNHWSRSKGLSYGNRWWRKWGTHGIDHEAYQPKDTGRRNARVV</sequence>
<reference evidence="3" key="1">
    <citation type="journal article" date="2012" name="Mol. Plant Microbe Interact.">
        <title>A highly conserved effector in Fusarium oxysporum is required for full virulence on Arabidopsis.</title>
        <authorList>
            <person name="Thatcher L.F."/>
            <person name="Gardiner D.M."/>
            <person name="Kazan K."/>
            <person name="Manners J."/>
        </authorList>
    </citation>
    <scope>NUCLEOTIDE SEQUENCE [LARGE SCALE GENOMIC DNA]</scope>
    <source>
        <strain evidence="3">Fo5176</strain>
    </source>
</reference>
<dbReference type="AlphaFoldDB" id="A0A0D2XYA1"/>
<name>A0A0D2XYA1_FUSOF</name>
<organism evidence="2 3">
    <name type="scientific">Fusarium oxysporum (strain Fo5176)</name>
    <name type="common">Fusarium vascular wilt</name>
    <dbReference type="NCBI Taxonomy" id="660025"/>
    <lineage>
        <taxon>Eukaryota</taxon>
        <taxon>Fungi</taxon>
        <taxon>Dikarya</taxon>
        <taxon>Ascomycota</taxon>
        <taxon>Pezizomycotina</taxon>
        <taxon>Sordariomycetes</taxon>
        <taxon>Hypocreomycetidae</taxon>
        <taxon>Hypocreales</taxon>
        <taxon>Nectriaceae</taxon>
        <taxon>Fusarium</taxon>
        <taxon>Fusarium oxysporum species complex</taxon>
    </lineage>
</organism>
<accession>A0A0D2XYA1</accession>
<proteinExistence type="predicted"/>
<evidence type="ECO:0000313" key="3">
    <source>
        <dbReference type="Proteomes" id="UP000002489"/>
    </source>
</evidence>
<evidence type="ECO:0008006" key="4">
    <source>
        <dbReference type="Google" id="ProtNLM"/>
    </source>
</evidence>
<protein>
    <recommendedName>
        <fullName evidence="4">F-box domain-containing protein</fullName>
    </recommendedName>
</protein>
<dbReference type="EnsemblFungi" id="FOXG_08973T0">
    <property type="protein sequence ID" value="FOXG_08973P0"/>
    <property type="gene ID" value="FOXG_08973"/>
</dbReference>
<feature type="region of interest" description="Disordered" evidence="1">
    <location>
        <begin position="171"/>
        <end position="190"/>
    </location>
</feature>
<dbReference type="Proteomes" id="UP000002489">
    <property type="component" value="Unassembled WGS sequence"/>
</dbReference>
<evidence type="ECO:0000313" key="2">
    <source>
        <dbReference type="EnsemblFungi" id="FOXG_08973P0"/>
    </source>
</evidence>
<evidence type="ECO:0000256" key="1">
    <source>
        <dbReference type="SAM" id="MobiDB-lite"/>
    </source>
</evidence>